<dbReference type="Pfam" id="PF13469">
    <property type="entry name" value="Sulfotransfer_3"/>
    <property type="match status" value="1"/>
</dbReference>
<dbReference type="RefSeq" id="WP_119377299.1">
    <property type="nucleotide sequence ID" value="NZ_QWFX01000014.1"/>
</dbReference>
<proteinExistence type="predicted"/>
<dbReference type="InterPro" id="IPR026634">
    <property type="entry name" value="TPST-like"/>
</dbReference>
<dbReference type="PANTHER" id="PTHR12788">
    <property type="entry name" value="PROTEIN-TYROSINE SULFOTRANSFERASE 2"/>
    <property type="match status" value="1"/>
</dbReference>
<evidence type="ECO:0000313" key="2">
    <source>
        <dbReference type="EMBL" id="RIJ27186.1"/>
    </source>
</evidence>
<dbReference type="EMBL" id="QWFX01000014">
    <property type="protein sequence ID" value="RIJ27186.1"/>
    <property type="molecule type" value="Genomic_DNA"/>
</dbReference>
<accession>A0A399R6E2</accession>
<dbReference type="Gene3D" id="3.40.50.300">
    <property type="entry name" value="P-loop containing nucleotide triphosphate hydrolases"/>
    <property type="match status" value="1"/>
</dbReference>
<protein>
    <submittedName>
        <fullName evidence="2">Sulfotransferase family protein</fullName>
    </submittedName>
</protein>
<keyword evidence="3" id="KW-1185">Reference proteome</keyword>
<dbReference type="Gene3D" id="1.25.40.10">
    <property type="entry name" value="Tetratricopeptide repeat domain"/>
    <property type="match status" value="1"/>
</dbReference>
<dbReference type="GO" id="GO:0008476">
    <property type="term" value="F:protein-tyrosine sulfotransferase activity"/>
    <property type="evidence" value="ECO:0007669"/>
    <property type="project" value="InterPro"/>
</dbReference>
<dbReference type="Pfam" id="PF14559">
    <property type="entry name" value="TPR_19"/>
    <property type="match status" value="1"/>
</dbReference>
<dbReference type="OrthoDB" id="9800698at2"/>
<dbReference type="Proteomes" id="UP000266385">
    <property type="component" value="Unassembled WGS sequence"/>
</dbReference>
<evidence type="ECO:0000313" key="3">
    <source>
        <dbReference type="Proteomes" id="UP000266385"/>
    </source>
</evidence>
<comment type="caution">
    <text evidence="2">The sequence shown here is derived from an EMBL/GenBank/DDBJ whole genome shotgun (WGS) entry which is preliminary data.</text>
</comment>
<dbReference type="SUPFAM" id="SSF52540">
    <property type="entry name" value="P-loop containing nucleoside triphosphate hydrolases"/>
    <property type="match status" value="1"/>
</dbReference>
<reference evidence="2 3" key="1">
    <citation type="submission" date="2018-08" db="EMBL/GenBank/DDBJ databases">
        <title>Henriciella mobilis sp. nov., isolated from seawater.</title>
        <authorList>
            <person name="Cheng H."/>
            <person name="Wu Y.-H."/>
            <person name="Xu X.-W."/>
            <person name="Guo L.-L."/>
        </authorList>
    </citation>
    <scope>NUCLEOTIDE SEQUENCE [LARGE SCALE GENOMIC DNA]</scope>
    <source>
        <strain evidence="2 3">JN25</strain>
    </source>
</reference>
<gene>
    <name evidence="2" type="ORF">D1223_15280</name>
</gene>
<name>A0A399R6E2_9PROT</name>
<dbReference type="AlphaFoldDB" id="A0A399R6E2"/>
<dbReference type="InterPro" id="IPR027417">
    <property type="entry name" value="P-loop_NTPase"/>
</dbReference>
<keyword evidence="1 2" id="KW-0808">Transferase</keyword>
<sequence>MPSAMLTEPDKRALAAIDRALKQRQLGQANELIKAMLASSPDQVDGWIARARLAQMLADFEAMHASLEKADELAPGSPLVGLMKAEALIHLGRILEAQDALKKMELAASDDAAWLSRLSEAWSQCGDFAAAERCARRAVALRPNETAFRFALSSALVALGRLEDAACELDAIIERDPDDFDAWYNRATLRKPTEEDNHVDAMRAALGSGRAKGLGRVQLNYALAHELEALGRYAESFAALQSGAAARRAGMAYKVERDVQRMQQIETVFDADFLQEGPQGDTSEGPVFILGLPRSGSTLVDRILSAHAEVESLGELTDFPMALTALCRQGFPGEDLVPAAAKLDPERLGQAYLKRIGERASGKCRYMIDKAPLNYLYIGLIAKALPNARIIHMRRDPMDNAFAMYKTLFRMGYPFSYDFNDLAAYMNAKDRLMRHWRALLPGRILDIDYEAVVSDLRSETERMLDFLGLAWDPACLAFHENTSPSATASAAQVRQPLYASSVGKWRRYEEGLKPLRTLLGEQT</sequence>
<dbReference type="InterPro" id="IPR011990">
    <property type="entry name" value="TPR-like_helical_dom_sf"/>
</dbReference>
<evidence type="ECO:0000256" key="1">
    <source>
        <dbReference type="ARBA" id="ARBA00022679"/>
    </source>
</evidence>
<dbReference type="PANTHER" id="PTHR12788:SF10">
    <property type="entry name" value="PROTEIN-TYROSINE SULFOTRANSFERASE"/>
    <property type="match status" value="1"/>
</dbReference>
<dbReference type="SUPFAM" id="SSF48452">
    <property type="entry name" value="TPR-like"/>
    <property type="match status" value="1"/>
</dbReference>
<organism evidence="2 3">
    <name type="scientific">Henriciella mobilis</name>
    <dbReference type="NCBI Taxonomy" id="2305467"/>
    <lineage>
        <taxon>Bacteria</taxon>
        <taxon>Pseudomonadati</taxon>
        <taxon>Pseudomonadota</taxon>
        <taxon>Alphaproteobacteria</taxon>
        <taxon>Hyphomonadales</taxon>
        <taxon>Hyphomonadaceae</taxon>
        <taxon>Henriciella</taxon>
    </lineage>
</organism>